<dbReference type="CDD" id="cd08414">
    <property type="entry name" value="PBP2_LTTR_aromatics_like"/>
    <property type="match status" value="1"/>
</dbReference>
<dbReference type="InterPro" id="IPR005119">
    <property type="entry name" value="LysR_subst-bd"/>
</dbReference>
<evidence type="ECO:0000256" key="4">
    <source>
        <dbReference type="ARBA" id="ARBA00023163"/>
    </source>
</evidence>
<dbReference type="AlphaFoldDB" id="A0A1I3WBY8"/>
<dbReference type="InterPro" id="IPR036388">
    <property type="entry name" value="WH-like_DNA-bd_sf"/>
</dbReference>
<dbReference type="PANTHER" id="PTHR30346">
    <property type="entry name" value="TRANSCRIPTIONAL DUAL REGULATOR HCAR-RELATED"/>
    <property type="match status" value="1"/>
</dbReference>
<dbReference type="Gene3D" id="3.40.190.10">
    <property type="entry name" value="Periplasmic binding protein-like II"/>
    <property type="match status" value="2"/>
</dbReference>
<proteinExistence type="inferred from homology"/>
<dbReference type="RefSeq" id="WP_066606577.1">
    <property type="nucleotide sequence ID" value="NZ_FORY01000023.1"/>
</dbReference>
<name>A0A1I3WBY8_9RHOB</name>
<comment type="similarity">
    <text evidence="1">Belongs to the LysR transcriptional regulatory family.</text>
</comment>
<evidence type="ECO:0000259" key="5">
    <source>
        <dbReference type="PROSITE" id="PS50931"/>
    </source>
</evidence>
<evidence type="ECO:0000313" key="6">
    <source>
        <dbReference type="EMBL" id="SFK04972.1"/>
    </source>
</evidence>
<keyword evidence="7" id="KW-1185">Reference proteome</keyword>
<evidence type="ECO:0000256" key="3">
    <source>
        <dbReference type="ARBA" id="ARBA00023125"/>
    </source>
</evidence>
<protein>
    <submittedName>
        <fullName evidence="6">DNA-binding transcriptional regulator, LysR family</fullName>
    </submittedName>
</protein>
<evidence type="ECO:0000256" key="2">
    <source>
        <dbReference type="ARBA" id="ARBA00023015"/>
    </source>
</evidence>
<dbReference type="EMBL" id="FORY01000023">
    <property type="protein sequence ID" value="SFK04972.1"/>
    <property type="molecule type" value="Genomic_DNA"/>
</dbReference>
<feature type="domain" description="HTH lysR-type" evidence="5">
    <location>
        <begin position="2"/>
        <end position="59"/>
    </location>
</feature>
<evidence type="ECO:0000313" key="7">
    <source>
        <dbReference type="Proteomes" id="UP000183299"/>
    </source>
</evidence>
<accession>A0A1I3WBY8</accession>
<dbReference type="OrthoDB" id="9815174at2"/>
<dbReference type="Pfam" id="PF03466">
    <property type="entry name" value="LysR_substrate"/>
    <property type="match status" value="1"/>
</dbReference>
<dbReference type="InterPro" id="IPR036390">
    <property type="entry name" value="WH_DNA-bd_sf"/>
</dbReference>
<reference evidence="6 7" key="1">
    <citation type="submission" date="2016-10" db="EMBL/GenBank/DDBJ databases">
        <authorList>
            <person name="de Groot N.N."/>
        </authorList>
    </citation>
    <scope>NUCLEOTIDE SEQUENCE [LARGE SCALE GENOMIC DNA]</scope>
    <source>
        <strain evidence="6 7">CGMCC 1.8891</strain>
    </source>
</reference>
<dbReference type="GO" id="GO:0003700">
    <property type="term" value="F:DNA-binding transcription factor activity"/>
    <property type="evidence" value="ECO:0007669"/>
    <property type="project" value="InterPro"/>
</dbReference>
<dbReference type="PRINTS" id="PR00039">
    <property type="entry name" value="HTHLYSR"/>
</dbReference>
<dbReference type="GO" id="GO:0003677">
    <property type="term" value="F:DNA binding"/>
    <property type="evidence" value="ECO:0007669"/>
    <property type="project" value="UniProtKB-KW"/>
</dbReference>
<dbReference type="GeneID" id="98664419"/>
<evidence type="ECO:0000256" key="1">
    <source>
        <dbReference type="ARBA" id="ARBA00009437"/>
    </source>
</evidence>
<keyword evidence="4" id="KW-0804">Transcription</keyword>
<gene>
    <name evidence="6" type="ORF">SAMN04488138_12314</name>
</gene>
<dbReference type="InterPro" id="IPR000847">
    <property type="entry name" value="LysR_HTH_N"/>
</dbReference>
<dbReference type="Proteomes" id="UP000183299">
    <property type="component" value="Unassembled WGS sequence"/>
</dbReference>
<keyword evidence="2" id="KW-0805">Transcription regulation</keyword>
<dbReference type="STRING" id="576117.SAMN04488138_12314"/>
<sequence>MLLLRHYEVLVVLAEELHFGRAAERLKISQPQLTQQLKQMEELIGTILFERNRRNVSLSPAGRILLPEARAVLRQSVRAEKIAMRAGRGVIGELALGYIGAAAYNGVLTRLLRQFREKAPDTQLTLTLMDLDQQIPEVSTGNLDAGVVRLPYPDCPGNVAFHTLCEERLWVALPIEHYLAQDGVTVRLSDLKHEQFIATHLPPSTGFAASLHNACAQASITPNIVYRSPQFASIVSLVAAGLGVAITPASIQNVSIPDVIYKPLTDTEVTANISLVYRETHESPALDLFLSCLDGNPA</sequence>
<dbReference type="SUPFAM" id="SSF53850">
    <property type="entry name" value="Periplasmic binding protein-like II"/>
    <property type="match status" value="1"/>
</dbReference>
<dbReference type="Gene3D" id="1.10.10.10">
    <property type="entry name" value="Winged helix-like DNA-binding domain superfamily/Winged helix DNA-binding domain"/>
    <property type="match status" value="1"/>
</dbReference>
<dbReference type="FunFam" id="1.10.10.10:FF:000001">
    <property type="entry name" value="LysR family transcriptional regulator"/>
    <property type="match status" value="1"/>
</dbReference>
<dbReference type="PROSITE" id="PS50931">
    <property type="entry name" value="HTH_LYSR"/>
    <property type="match status" value="1"/>
</dbReference>
<dbReference type="PANTHER" id="PTHR30346:SF17">
    <property type="entry name" value="LYSR FAMILY TRANSCRIPTIONAL REGULATOR"/>
    <property type="match status" value="1"/>
</dbReference>
<keyword evidence="3 6" id="KW-0238">DNA-binding</keyword>
<dbReference type="GO" id="GO:0032993">
    <property type="term" value="C:protein-DNA complex"/>
    <property type="evidence" value="ECO:0007669"/>
    <property type="project" value="TreeGrafter"/>
</dbReference>
<dbReference type="SUPFAM" id="SSF46785">
    <property type="entry name" value="Winged helix' DNA-binding domain"/>
    <property type="match status" value="1"/>
</dbReference>
<organism evidence="6 7">
    <name type="scientific">Celeribacter halophilus</name>
    <dbReference type="NCBI Taxonomy" id="576117"/>
    <lineage>
        <taxon>Bacteria</taxon>
        <taxon>Pseudomonadati</taxon>
        <taxon>Pseudomonadota</taxon>
        <taxon>Alphaproteobacteria</taxon>
        <taxon>Rhodobacterales</taxon>
        <taxon>Roseobacteraceae</taxon>
        <taxon>Celeribacter</taxon>
    </lineage>
</organism>
<dbReference type="Pfam" id="PF00126">
    <property type="entry name" value="HTH_1"/>
    <property type="match status" value="1"/>
</dbReference>